<dbReference type="PANTHER" id="PTHR44086">
    <property type="entry name" value="THIOSULFATE SULFURTRANSFERASE RDL2, MITOCHONDRIAL-RELATED"/>
    <property type="match status" value="1"/>
</dbReference>
<name>A0A8T8WIJ6_9EURY</name>
<dbReference type="Gene3D" id="3.40.250.10">
    <property type="entry name" value="Rhodanese-like domain"/>
    <property type="match status" value="1"/>
</dbReference>
<proteinExistence type="predicted"/>
<dbReference type="Proteomes" id="UP000826254">
    <property type="component" value="Plasmid unnamed2"/>
</dbReference>
<evidence type="ECO:0000259" key="1">
    <source>
        <dbReference type="PROSITE" id="PS50206"/>
    </source>
</evidence>
<keyword evidence="3" id="KW-1185">Reference proteome</keyword>
<evidence type="ECO:0000313" key="2">
    <source>
        <dbReference type="EMBL" id="QZP39616.1"/>
    </source>
</evidence>
<dbReference type="GeneID" id="67179801"/>
<protein>
    <submittedName>
        <fullName evidence="2">Rhodanese-like domain-containing protein</fullName>
    </submittedName>
</protein>
<dbReference type="EMBL" id="CP081960">
    <property type="protein sequence ID" value="QZP39616.1"/>
    <property type="molecule type" value="Genomic_DNA"/>
</dbReference>
<dbReference type="Pfam" id="PF00581">
    <property type="entry name" value="Rhodanese"/>
    <property type="match status" value="1"/>
</dbReference>
<keyword evidence="2" id="KW-0614">Plasmid</keyword>
<evidence type="ECO:0000313" key="3">
    <source>
        <dbReference type="Proteomes" id="UP000826254"/>
    </source>
</evidence>
<dbReference type="RefSeq" id="WP_222609365.1">
    <property type="nucleotide sequence ID" value="NZ_CP081960.1"/>
</dbReference>
<organism evidence="2 3">
    <name type="scientific">Halobaculum magnesiiphilum</name>
    <dbReference type="NCBI Taxonomy" id="1017351"/>
    <lineage>
        <taxon>Archaea</taxon>
        <taxon>Methanobacteriati</taxon>
        <taxon>Methanobacteriota</taxon>
        <taxon>Stenosarchaea group</taxon>
        <taxon>Halobacteria</taxon>
        <taxon>Halobacteriales</taxon>
        <taxon>Haloferacaceae</taxon>
        <taxon>Halobaculum</taxon>
    </lineage>
</organism>
<gene>
    <name evidence="2" type="ORF">K6T50_16625</name>
</gene>
<dbReference type="PROSITE" id="PS50206">
    <property type="entry name" value="RHODANESE_3"/>
    <property type="match status" value="1"/>
</dbReference>
<dbReference type="InterPro" id="IPR036873">
    <property type="entry name" value="Rhodanese-like_dom_sf"/>
</dbReference>
<feature type="domain" description="Rhodanese" evidence="1">
    <location>
        <begin position="38"/>
        <end position="135"/>
    </location>
</feature>
<dbReference type="SMART" id="SM00450">
    <property type="entry name" value="RHOD"/>
    <property type="match status" value="1"/>
</dbReference>
<dbReference type="GO" id="GO:0004792">
    <property type="term" value="F:thiosulfate-cyanide sulfurtransferase activity"/>
    <property type="evidence" value="ECO:0007669"/>
    <property type="project" value="TreeGrafter"/>
</dbReference>
<dbReference type="PANTHER" id="PTHR44086:SF13">
    <property type="entry name" value="THIOSULFATE SULFURTRANSFERASE PSPE"/>
    <property type="match status" value="1"/>
</dbReference>
<geneLocation type="plasmid" evidence="2 3">
    <name>unnamed2</name>
</geneLocation>
<dbReference type="AlphaFoldDB" id="A0A8T8WIJ6"/>
<accession>A0A8T8WIJ6</accession>
<dbReference type="InterPro" id="IPR001763">
    <property type="entry name" value="Rhodanese-like_dom"/>
</dbReference>
<dbReference type="SUPFAM" id="SSF52821">
    <property type="entry name" value="Rhodanese/Cell cycle control phosphatase"/>
    <property type="match status" value="1"/>
</dbReference>
<dbReference type="KEGG" id="hmp:K6T50_16625"/>
<sequence length="140" mass="15229">MTNEQGTSRITKGYKQLISEAAEEVDTYSTADAIDRFGDDDVTFVDVRDTTEIIENGEIPGAIHAPRGMLEFHIDPENPFFIDSFGEDSEFIFVCAIGSRSILAAQRAKEMGLGRVATIEGGANAWKEAGGPVDEPRPSM</sequence>
<reference evidence="2 3" key="1">
    <citation type="journal article" date="2021" name="Int. J. Syst. Evol. Microbiol.">
        <title>Halobaculum halophilum sp. nov. and Halobaculum salinum sp. nov., isolated from salt lake and saline soil.</title>
        <authorList>
            <person name="Cui H.L."/>
            <person name="Shi X.W."/>
            <person name="Yin X.M."/>
            <person name="Yang X.Y."/>
            <person name="Hou J."/>
            <person name="Zhu L."/>
        </authorList>
    </citation>
    <scope>NUCLEOTIDE SEQUENCE [LARGE SCALE GENOMIC DNA]</scope>
    <source>
        <strain evidence="2 3">NBRC 109044</strain>
    </source>
</reference>